<organism evidence="3 4">
    <name type="scientific">Steinernema carpocapsae</name>
    <name type="common">Entomopathogenic nematode</name>
    <dbReference type="NCBI Taxonomy" id="34508"/>
    <lineage>
        <taxon>Eukaryota</taxon>
        <taxon>Metazoa</taxon>
        <taxon>Ecdysozoa</taxon>
        <taxon>Nematoda</taxon>
        <taxon>Chromadorea</taxon>
        <taxon>Rhabditida</taxon>
        <taxon>Tylenchina</taxon>
        <taxon>Panagrolaimomorpha</taxon>
        <taxon>Strongyloidoidea</taxon>
        <taxon>Steinernematidae</taxon>
        <taxon>Steinernema</taxon>
    </lineage>
</organism>
<dbReference type="EMBL" id="AZBU02000005">
    <property type="protein sequence ID" value="TKR76243.1"/>
    <property type="molecule type" value="Genomic_DNA"/>
</dbReference>
<evidence type="ECO:0000313" key="3">
    <source>
        <dbReference type="EMBL" id="TKR76243.1"/>
    </source>
</evidence>
<dbReference type="Proteomes" id="UP000298663">
    <property type="component" value="Unassembled WGS sequence"/>
</dbReference>
<reference evidence="3 4" key="1">
    <citation type="journal article" date="2015" name="Genome Biol.">
        <title>Comparative genomics of Steinernema reveals deeply conserved gene regulatory networks.</title>
        <authorList>
            <person name="Dillman A.R."/>
            <person name="Macchietto M."/>
            <person name="Porter C.F."/>
            <person name="Rogers A."/>
            <person name="Williams B."/>
            <person name="Antoshechkin I."/>
            <person name="Lee M.M."/>
            <person name="Goodwin Z."/>
            <person name="Lu X."/>
            <person name="Lewis E.E."/>
            <person name="Goodrich-Blair H."/>
            <person name="Stock S.P."/>
            <person name="Adams B.J."/>
            <person name="Sternberg P.W."/>
            <person name="Mortazavi A."/>
        </authorList>
    </citation>
    <scope>NUCLEOTIDE SEQUENCE [LARGE SCALE GENOMIC DNA]</scope>
    <source>
        <strain evidence="3 4">ALL</strain>
    </source>
</reference>
<evidence type="ECO:0000313" key="4">
    <source>
        <dbReference type="Proteomes" id="UP000298663"/>
    </source>
</evidence>
<feature type="region of interest" description="Disordered" evidence="1">
    <location>
        <begin position="1"/>
        <end position="26"/>
    </location>
</feature>
<keyword evidence="2" id="KW-0812">Transmembrane</keyword>
<gene>
    <name evidence="3" type="ORF">L596_017408</name>
</gene>
<sequence length="152" mass="16866">MQSPGSPSELESDPFTTPRRRIPRIVPEGPRHLLNISPDQIADIWRRLELGGPLANPVAPQSPPRVYWHPIPGIPDNFDTISVGMRTPEGTPSEEISAEEIPRLRGIRPRMAASAEIAPKKRDFLNEHGPVNTFLAVLGFLLVAYVLLTRLV</sequence>
<accession>A0A4U5N2A0</accession>
<comment type="caution">
    <text evidence="3">The sequence shown here is derived from an EMBL/GenBank/DDBJ whole genome shotgun (WGS) entry which is preliminary data.</text>
</comment>
<feature type="transmembrane region" description="Helical" evidence="2">
    <location>
        <begin position="129"/>
        <end position="148"/>
    </location>
</feature>
<keyword evidence="2" id="KW-0472">Membrane</keyword>
<protein>
    <submittedName>
        <fullName evidence="3">Uncharacterized protein</fullName>
    </submittedName>
</protein>
<evidence type="ECO:0000256" key="1">
    <source>
        <dbReference type="SAM" id="MobiDB-lite"/>
    </source>
</evidence>
<dbReference type="AlphaFoldDB" id="A0A4U5N2A0"/>
<keyword evidence="4" id="KW-1185">Reference proteome</keyword>
<proteinExistence type="predicted"/>
<reference evidence="3 4" key="2">
    <citation type="journal article" date="2019" name="G3 (Bethesda)">
        <title>Hybrid Assembly of the Genome of the Entomopathogenic Nematode Steinernema carpocapsae Identifies the X-Chromosome.</title>
        <authorList>
            <person name="Serra L."/>
            <person name="Macchietto M."/>
            <person name="Macias-Munoz A."/>
            <person name="McGill C.J."/>
            <person name="Rodriguez I.M."/>
            <person name="Rodriguez B."/>
            <person name="Murad R."/>
            <person name="Mortazavi A."/>
        </authorList>
    </citation>
    <scope>NUCLEOTIDE SEQUENCE [LARGE SCALE GENOMIC DNA]</scope>
    <source>
        <strain evidence="3 4">ALL</strain>
    </source>
</reference>
<keyword evidence="2" id="KW-1133">Transmembrane helix</keyword>
<name>A0A4U5N2A0_STECR</name>
<evidence type="ECO:0000256" key="2">
    <source>
        <dbReference type="SAM" id="Phobius"/>
    </source>
</evidence>